<feature type="transmembrane region" description="Helical" evidence="11">
    <location>
        <begin position="219"/>
        <end position="240"/>
    </location>
</feature>
<evidence type="ECO:0000256" key="4">
    <source>
        <dbReference type="ARBA" id="ARBA00022723"/>
    </source>
</evidence>
<keyword evidence="6 10" id="KW-0862">Zinc</keyword>
<dbReference type="GO" id="GO:0046872">
    <property type="term" value="F:metal ion binding"/>
    <property type="evidence" value="ECO:0007669"/>
    <property type="project" value="UniProtKB-KW"/>
</dbReference>
<evidence type="ECO:0000313" key="13">
    <source>
        <dbReference type="EMBL" id="GGX59710.1"/>
    </source>
</evidence>
<comment type="cofactor">
    <cofactor evidence="10">
        <name>Zn(2+)</name>
        <dbReference type="ChEBI" id="CHEBI:29105"/>
    </cofactor>
    <text evidence="10">Binds 1 zinc ion per subunit.</text>
</comment>
<feature type="domain" description="Peptidase M48" evidence="12">
    <location>
        <begin position="100"/>
        <end position="314"/>
    </location>
</feature>
<comment type="caution">
    <text evidence="13">The sequence shown here is derived from an EMBL/GenBank/DDBJ whole genome shotgun (WGS) entry which is preliminary data.</text>
</comment>
<evidence type="ECO:0000259" key="12">
    <source>
        <dbReference type="Pfam" id="PF01435"/>
    </source>
</evidence>
<evidence type="ECO:0000256" key="6">
    <source>
        <dbReference type="ARBA" id="ARBA00022833"/>
    </source>
</evidence>
<keyword evidence="2 10" id="KW-0645">Protease</keyword>
<dbReference type="EMBL" id="BMYV01000001">
    <property type="protein sequence ID" value="GGX59710.1"/>
    <property type="molecule type" value="Genomic_DNA"/>
</dbReference>
<evidence type="ECO:0000256" key="8">
    <source>
        <dbReference type="ARBA" id="ARBA00023049"/>
    </source>
</evidence>
<dbReference type="GO" id="GO:0006508">
    <property type="term" value="P:proteolysis"/>
    <property type="evidence" value="ECO:0007669"/>
    <property type="project" value="UniProtKB-KW"/>
</dbReference>
<evidence type="ECO:0000256" key="11">
    <source>
        <dbReference type="SAM" id="Phobius"/>
    </source>
</evidence>
<evidence type="ECO:0000256" key="9">
    <source>
        <dbReference type="ARBA" id="ARBA00023136"/>
    </source>
</evidence>
<gene>
    <name evidence="13" type="primary">htpX</name>
    <name evidence="13" type="ORF">GCM10011309_06870</name>
</gene>
<name>A0A918KEG5_9PROT</name>
<dbReference type="InterPro" id="IPR050083">
    <property type="entry name" value="HtpX_protease"/>
</dbReference>
<evidence type="ECO:0000256" key="1">
    <source>
        <dbReference type="ARBA" id="ARBA00022475"/>
    </source>
</evidence>
<keyword evidence="5 10" id="KW-0378">Hydrolase</keyword>
<keyword evidence="7 11" id="KW-1133">Transmembrane helix</keyword>
<keyword evidence="1" id="KW-1003">Cell membrane</keyword>
<keyword evidence="8 10" id="KW-0482">Metalloprotease</keyword>
<sequence length="355" mass="39215">MLEAYGLRTHIWNNNLRSIFLLIAFPILLLFLAYGILLVFYGFTSDGNIEQGLQAATNAIPMAVPATLGLAGGWFGIAFFGHQKIISASVKSRALSESEEPRAYRMLEELCISRGQTMPRLNVIETPQMNAFASGIRDSNYQITLTRGLMDRLDDAELNAVIAHELSHIRNKDVRMLIIAVIFVGIFAFVGESVVRGIFRTNLGRTNNHRRSGGGNAGALIVFGFVIIAVAYLFAVLIRFTLSRKREYMADAGAVELTKDPDAMIRALEKISGNARLQNVPDEIREMALHNPRVGLAGAFATHPPIEKRIDAIVKFGGGRRGTQSAPRSRLRETVETNALNAQKTGKPRVNPWQR</sequence>
<reference evidence="13 14" key="1">
    <citation type="journal article" date="2014" name="Int. J. Syst. Evol. Microbiol.">
        <title>Complete genome sequence of Corynebacterium casei LMG S-19264T (=DSM 44701T), isolated from a smear-ripened cheese.</title>
        <authorList>
            <consortium name="US DOE Joint Genome Institute (JGI-PGF)"/>
            <person name="Walter F."/>
            <person name="Albersmeier A."/>
            <person name="Kalinowski J."/>
            <person name="Ruckert C."/>
        </authorList>
    </citation>
    <scope>NUCLEOTIDE SEQUENCE [LARGE SCALE GENOMIC DNA]</scope>
    <source>
        <strain evidence="13 14">KCTC 23968</strain>
    </source>
</reference>
<proteinExistence type="inferred from homology"/>
<keyword evidence="4" id="KW-0479">Metal-binding</keyword>
<comment type="similarity">
    <text evidence="10">Belongs to the peptidase M48 family.</text>
</comment>
<dbReference type="Pfam" id="PF01435">
    <property type="entry name" value="Peptidase_M48"/>
    <property type="match status" value="1"/>
</dbReference>
<keyword evidence="3 11" id="KW-0812">Transmembrane</keyword>
<dbReference type="RefSeq" id="WP_189581318.1">
    <property type="nucleotide sequence ID" value="NZ_BMYV01000001.1"/>
</dbReference>
<feature type="transmembrane region" description="Helical" evidence="11">
    <location>
        <begin position="63"/>
        <end position="81"/>
    </location>
</feature>
<keyword evidence="9 11" id="KW-0472">Membrane</keyword>
<dbReference type="AlphaFoldDB" id="A0A918KEG5"/>
<evidence type="ECO:0000256" key="7">
    <source>
        <dbReference type="ARBA" id="ARBA00022989"/>
    </source>
</evidence>
<dbReference type="PANTHER" id="PTHR43221">
    <property type="entry name" value="PROTEASE HTPX"/>
    <property type="match status" value="1"/>
</dbReference>
<dbReference type="InterPro" id="IPR001915">
    <property type="entry name" value="Peptidase_M48"/>
</dbReference>
<organism evidence="13 14">
    <name type="scientific">Litorimonas cladophorae</name>
    <dbReference type="NCBI Taxonomy" id="1220491"/>
    <lineage>
        <taxon>Bacteria</taxon>
        <taxon>Pseudomonadati</taxon>
        <taxon>Pseudomonadota</taxon>
        <taxon>Alphaproteobacteria</taxon>
        <taxon>Maricaulales</taxon>
        <taxon>Robiginitomaculaceae</taxon>
    </lineage>
</organism>
<evidence type="ECO:0000256" key="3">
    <source>
        <dbReference type="ARBA" id="ARBA00022692"/>
    </source>
</evidence>
<evidence type="ECO:0000313" key="14">
    <source>
        <dbReference type="Proteomes" id="UP000600865"/>
    </source>
</evidence>
<dbReference type="PANTHER" id="PTHR43221:SF2">
    <property type="entry name" value="PROTEASE HTPX HOMOLOG"/>
    <property type="match status" value="1"/>
</dbReference>
<dbReference type="GO" id="GO:0004222">
    <property type="term" value="F:metalloendopeptidase activity"/>
    <property type="evidence" value="ECO:0007669"/>
    <property type="project" value="InterPro"/>
</dbReference>
<keyword evidence="14" id="KW-1185">Reference proteome</keyword>
<evidence type="ECO:0000256" key="2">
    <source>
        <dbReference type="ARBA" id="ARBA00022670"/>
    </source>
</evidence>
<protein>
    <submittedName>
        <fullName evidence="13">Protease HtpX</fullName>
    </submittedName>
</protein>
<feature type="transmembrane region" description="Helical" evidence="11">
    <location>
        <begin position="20"/>
        <end position="43"/>
    </location>
</feature>
<accession>A0A918KEG5</accession>
<dbReference type="Proteomes" id="UP000600865">
    <property type="component" value="Unassembled WGS sequence"/>
</dbReference>
<dbReference type="Gene3D" id="3.30.2010.10">
    <property type="entry name" value="Metalloproteases ('zincins'), catalytic domain"/>
    <property type="match status" value="1"/>
</dbReference>
<evidence type="ECO:0000256" key="5">
    <source>
        <dbReference type="ARBA" id="ARBA00022801"/>
    </source>
</evidence>
<feature type="transmembrane region" description="Helical" evidence="11">
    <location>
        <begin position="176"/>
        <end position="199"/>
    </location>
</feature>
<evidence type="ECO:0000256" key="10">
    <source>
        <dbReference type="RuleBase" id="RU003983"/>
    </source>
</evidence>
<dbReference type="CDD" id="cd07340">
    <property type="entry name" value="M48B_Htpx_like"/>
    <property type="match status" value="1"/>
</dbReference>